<dbReference type="InterPro" id="IPR036322">
    <property type="entry name" value="WD40_repeat_dom_sf"/>
</dbReference>
<reference evidence="4" key="1">
    <citation type="submission" date="2017-02" db="UniProtKB">
        <authorList>
            <consortium name="WormBaseParasite"/>
        </authorList>
    </citation>
    <scope>IDENTIFICATION</scope>
</reference>
<dbReference type="WBParaSite" id="BTMF_0001454301-mRNA-1">
    <property type="protein sequence ID" value="BTMF_0001454301-mRNA-1"/>
    <property type="gene ID" value="BTMF_0001454301"/>
</dbReference>
<dbReference type="PROSITE" id="PS00678">
    <property type="entry name" value="WD_REPEATS_1"/>
    <property type="match status" value="1"/>
</dbReference>
<feature type="repeat" description="WD" evidence="3">
    <location>
        <begin position="31"/>
        <end position="72"/>
    </location>
</feature>
<feature type="repeat" description="WD" evidence="3">
    <location>
        <begin position="213"/>
        <end position="247"/>
    </location>
</feature>
<dbReference type="InterPro" id="IPR020472">
    <property type="entry name" value="WD40_PAC1"/>
</dbReference>
<dbReference type="InterPro" id="IPR001680">
    <property type="entry name" value="WD40_rpt"/>
</dbReference>
<evidence type="ECO:0000256" key="2">
    <source>
        <dbReference type="ARBA" id="ARBA00022737"/>
    </source>
</evidence>
<dbReference type="PRINTS" id="PR00320">
    <property type="entry name" value="GPROTEINBRPT"/>
</dbReference>
<dbReference type="InterPro" id="IPR015943">
    <property type="entry name" value="WD40/YVTN_repeat-like_dom_sf"/>
</dbReference>
<dbReference type="GO" id="GO:0006357">
    <property type="term" value="P:regulation of transcription by RNA polymerase II"/>
    <property type="evidence" value="ECO:0007669"/>
    <property type="project" value="TreeGrafter"/>
</dbReference>
<sequence>LRLIQLSVHICDGTEKFFQSSLNNFELHYRILGHLSSVFCVAFDKSGSYVITGADDNLVKVWNVRTGLLRFTLRGHSAEISDMSVCEDNTLLGTGSVDKTIRVWCLQTAAPLAFYRSHSAMVTLIAFLPFVDGTTRYLVSAGGDCLVNFYRYSSLDHEFEAVPTRFYERTSSGARIVSSCHSPGGSLVVFGDTHHNLRIYKITRDSIIKVSDIEAHTDRVDSLVWAHRGLRFASGSRDGIAKVWKFEFNDWIPLVLQPKLRDEKVSNSRNTYKVTMLCWSLKDDLIVTAGSDFILRVWSSLSGSELRQLVGHKEDAYVLHSHPIFEDYILSGGHDGFLMNLIEGSGYGAVFDFAISPDGTLVGAVDSHGHLSILGIGTNQMAKTTPKEQFFHTDYMPLILDENNYFVDEETEIAPHLMGPPRMVDADGVDYDDDIQALVPGRDLLLRVILHICFFYARLVYLYS</sequence>
<dbReference type="GO" id="GO:0008360">
    <property type="term" value="P:regulation of cell shape"/>
    <property type="evidence" value="ECO:0007669"/>
    <property type="project" value="TreeGrafter"/>
</dbReference>
<feature type="repeat" description="WD" evidence="3">
    <location>
        <begin position="267"/>
        <end position="308"/>
    </location>
</feature>
<protein>
    <submittedName>
        <fullName evidence="4">WD_REPEATS_REGION domain-containing protein</fullName>
    </submittedName>
</protein>
<dbReference type="GO" id="GO:0005634">
    <property type="term" value="C:nucleus"/>
    <property type="evidence" value="ECO:0007669"/>
    <property type="project" value="TreeGrafter"/>
</dbReference>
<organism evidence="4">
    <name type="scientific">Brugia timori</name>
    <dbReference type="NCBI Taxonomy" id="42155"/>
    <lineage>
        <taxon>Eukaryota</taxon>
        <taxon>Metazoa</taxon>
        <taxon>Ecdysozoa</taxon>
        <taxon>Nematoda</taxon>
        <taxon>Chromadorea</taxon>
        <taxon>Rhabditida</taxon>
        <taxon>Spirurina</taxon>
        <taxon>Spiruromorpha</taxon>
        <taxon>Filarioidea</taxon>
        <taxon>Onchocercidae</taxon>
        <taxon>Brugia</taxon>
    </lineage>
</organism>
<dbReference type="STRING" id="42155.A0A0R3R3F3"/>
<evidence type="ECO:0000313" key="4">
    <source>
        <dbReference type="WBParaSite" id="BTMF_0001454301-mRNA-1"/>
    </source>
</evidence>
<dbReference type="SUPFAM" id="SSF50978">
    <property type="entry name" value="WD40 repeat-like"/>
    <property type="match status" value="1"/>
</dbReference>
<name>A0A0R3R3F3_9BILA</name>
<dbReference type="InterPro" id="IPR052060">
    <property type="entry name" value="Bromo_WD_repeat"/>
</dbReference>
<keyword evidence="2" id="KW-0677">Repeat</keyword>
<dbReference type="CDD" id="cd00200">
    <property type="entry name" value="WD40"/>
    <property type="match status" value="1"/>
</dbReference>
<dbReference type="SMART" id="SM00320">
    <property type="entry name" value="WD40"/>
    <property type="match status" value="7"/>
</dbReference>
<dbReference type="PANTHER" id="PTHR16266:SF17">
    <property type="entry name" value="BRWD3"/>
    <property type="match status" value="1"/>
</dbReference>
<dbReference type="AlphaFoldDB" id="A0A0R3R3F3"/>
<keyword evidence="1 3" id="KW-0853">WD repeat</keyword>
<dbReference type="PROSITE" id="PS50294">
    <property type="entry name" value="WD_REPEATS_REGION"/>
    <property type="match status" value="3"/>
</dbReference>
<dbReference type="PANTHER" id="PTHR16266">
    <property type="entry name" value="WD REPEAT DOMAIN 9"/>
    <property type="match status" value="1"/>
</dbReference>
<proteinExistence type="predicted"/>
<accession>A0A0R3R3F3</accession>
<dbReference type="PROSITE" id="PS50082">
    <property type="entry name" value="WD_REPEATS_2"/>
    <property type="match status" value="4"/>
</dbReference>
<dbReference type="Gene3D" id="2.130.10.10">
    <property type="entry name" value="YVTN repeat-like/Quinoprotein amine dehydrogenase"/>
    <property type="match status" value="2"/>
</dbReference>
<dbReference type="GO" id="GO:0007010">
    <property type="term" value="P:cytoskeleton organization"/>
    <property type="evidence" value="ECO:0007669"/>
    <property type="project" value="TreeGrafter"/>
</dbReference>
<evidence type="ECO:0000256" key="1">
    <source>
        <dbReference type="ARBA" id="ARBA00022574"/>
    </source>
</evidence>
<evidence type="ECO:0000256" key="3">
    <source>
        <dbReference type="PROSITE-ProRule" id="PRU00221"/>
    </source>
</evidence>
<dbReference type="InterPro" id="IPR019775">
    <property type="entry name" value="WD40_repeat_CS"/>
</dbReference>
<dbReference type="Pfam" id="PF00400">
    <property type="entry name" value="WD40"/>
    <property type="match status" value="4"/>
</dbReference>
<feature type="repeat" description="WD" evidence="3">
    <location>
        <begin position="73"/>
        <end position="114"/>
    </location>
</feature>